<sequence length="579" mass="64204">VAGKLPGNLETFMTDSKQVVVVSFEQSTRTLFHQSVSHTWWFKQFSGEHNLVRQSPAEEGAYWIDSAYPPGITHNHRLRVVTDHLISEIKQSVDLLLFTRSINNAFFKMVSQKLLILLKRWQMLWGNCLFMCYGGRTIYLDTLPPNCFSPMHKQAWLVKIKELGASKPCRGSSPMLAYRKGGGIFGQPWGGEGLNGGRKAFSHFTFERSNHKHMVVDIQGVGDLYTDPQVHSTNLKEYGDANLGTKGMALFFNSHRCNKICESMGLSPFDLSDLEMKRIENQDQLLTNSLTLSKDIACLSVSASDDPPLSSPPYSPCSSYSPNSPNSPHSPPLSASSIESDSMSDSSESSSNFGDSSGDDRSGGEDYFFGSGAYSHRSSSVSIETLAMAKLLRKLSQNQSVLGEIHFVLAELNEMGRFTNQEPDLESATFHLEHAASCFYPKAVKIQAQIYLQLPHDVLSSLSAEDNEENRERGIQCMETASENGDREAMLYMARAFDTGAGLTSESSQSWSEAVRLYEEVIQSMESDTTETTAVQLITDPLSKLYARVAEMYRDGGSLGRIRGVILTKNVAFVCMHQG</sequence>
<dbReference type="GO" id="GO:0004686">
    <property type="term" value="F:elongation factor-2 kinase activity"/>
    <property type="evidence" value="ECO:0007669"/>
    <property type="project" value="TreeGrafter"/>
</dbReference>
<feature type="region of interest" description="Disordered" evidence="6">
    <location>
        <begin position="305"/>
        <end position="361"/>
    </location>
</feature>
<keyword evidence="2" id="KW-0808">Transferase</keyword>
<dbReference type="SUPFAM" id="SSF56112">
    <property type="entry name" value="Protein kinase-like (PK-like)"/>
    <property type="match status" value="1"/>
</dbReference>
<evidence type="ECO:0000256" key="1">
    <source>
        <dbReference type="ARBA" id="ARBA00022527"/>
    </source>
</evidence>
<protein>
    <submittedName>
        <fullName evidence="7">Eukaryotic elongation factor 2 kinase-like</fullName>
    </submittedName>
</protein>
<dbReference type="SUPFAM" id="SSF81901">
    <property type="entry name" value="HCP-like"/>
    <property type="match status" value="1"/>
</dbReference>
<evidence type="ECO:0000313" key="7">
    <source>
        <dbReference type="EMBL" id="CAB3992800.1"/>
    </source>
</evidence>
<dbReference type="PANTHER" id="PTHR45992:SF2">
    <property type="entry name" value="EUKARYOTIC ELONGATION FACTOR 2 KINASE"/>
    <property type="match status" value="1"/>
</dbReference>
<dbReference type="InterPro" id="IPR004166">
    <property type="entry name" value="a-kinase_dom"/>
</dbReference>
<dbReference type="GO" id="GO:1903013">
    <property type="term" value="P:response to differentiation-inducing factor 1"/>
    <property type="evidence" value="ECO:0007669"/>
    <property type="project" value="TreeGrafter"/>
</dbReference>
<dbReference type="SMART" id="SM00811">
    <property type="entry name" value="Alpha_kinase"/>
    <property type="match status" value="1"/>
</dbReference>
<evidence type="ECO:0000256" key="2">
    <source>
        <dbReference type="ARBA" id="ARBA00022679"/>
    </source>
</evidence>
<keyword evidence="7" id="KW-0648">Protein biosynthesis</keyword>
<keyword evidence="7" id="KW-0251">Elongation factor</keyword>
<accession>A0A7D9HU05</accession>
<evidence type="ECO:0000256" key="4">
    <source>
        <dbReference type="ARBA" id="ARBA00022777"/>
    </source>
</evidence>
<evidence type="ECO:0000313" key="8">
    <source>
        <dbReference type="Proteomes" id="UP001152795"/>
    </source>
</evidence>
<dbReference type="PANTHER" id="PTHR45992">
    <property type="entry name" value="EUKARYOTIC ELONGATION FACTOR 2 KINASE-RELATED"/>
    <property type="match status" value="1"/>
</dbReference>
<evidence type="ECO:0000256" key="5">
    <source>
        <dbReference type="ARBA" id="ARBA00022840"/>
    </source>
</evidence>
<dbReference type="EMBL" id="CACRXK020002126">
    <property type="protein sequence ID" value="CAB3992800.1"/>
    <property type="molecule type" value="Genomic_DNA"/>
</dbReference>
<name>A0A7D9HU05_PARCT</name>
<dbReference type="GO" id="GO:0005524">
    <property type="term" value="F:ATP binding"/>
    <property type="evidence" value="ECO:0007669"/>
    <property type="project" value="UniProtKB-KW"/>
</dbReference>
<dbReference type="Gene3D" id="3.20.200.10">
    <property type="entry name" value="MHCK/EF2 kinase"/>
    <property type="match status" value="1"/>
</dbReference>
<evidence type="ECO:0000256" key="3">
    <source>
        <dbReference type="ARBA" id="ARBA00022741"/>
    </source>
</evidence>
<dbReference type="PROSITE" id="PS51158">
    <property type="entry name" value="ALPHA_KINASE"/>
    <property type="match status" value="1"/>
</dbReference>
<dbReference type="InterPro" id="IPR051852">
    <property type="entry name" value="Alpha-type_PK"/>
</dbReference>
<gene>
    <name evidence="7" type="ORF">PACLA_8A073548</name>
</gene>
<feature type="compositionally biased region" description="Low complexity" evidence="6">
    <location>
        <begin position="316"/>
        <end position="356"/>
    </location>
</feature>
<dbReference type="InterPro" id="IPR011009">
    <property type="entry name" value="Kinase-like_dom_sf"/>
</dbReference>
<proteinExistence type="predicted"/>
<keyword evidence="8" id="KW-1185">Reference proteome</keyword>
<keyword evidence="1" id="KW-0723">Serine/threonine-protein kinase</keyword>
<dbReference type="AlphaFoldDB" id="A0A7D9HU05"/>
<feature type="non-terminal residue" evidence="7">
    <location>
        <position position="579"/>
    </location>
</feature>
<dbReference type="Gene3D" id="1.25.40.10">
    <property type="entry name" value="Tetratricopeptide repeat domain"/>
    <property type="match status" value="1"/>
</dbReference>
<dbReference type="GO" id="GO:0003746">
    <property type="term" value="F:translation elongation factor activity"/>
    <property type="evidence" value="ECO:0007669"/>
    <property type="project" value="UniProtKB-KW"/>
</dbReference>
<dbReference type="GO" id="GO:0031037">
    <property type="term" value="P:myosin II filament disassembly"/>
    <property type="evidence" value="ECO:0007669"/>
    <property type="project" value="TreeGrafter"/>
</dbReference>
<comment type="caution">
    <text evidence="7">The sequence shown here is derived from an EMBL/GenBank/DDBJ whole genome shotgun (WGS) entry which is preliminary data.</text>
</comment>
<keyword evidence="5" id="KW-0067">ATP-binding</keyword>
<evidence type="ECO:0000256" key="6">
    <source>
        <dbReference type="SAM" id="MobiDB-lite"/>
    </source>
</evidence>
<keyword evidence="4 7" id="KW-0418">Kinase</keyword>
<dbReference type="InterPro" id="IPR011990">
    <property type="entry name" value="TPR-like_helical_dom_sf"/>
</dbReference>
<dbReference type="OrthoDB" id="301415at2759"/>
<keyword evidence="3" id="KW-0547">Nucleotide-binding</keyword>
<dbReference type="Proteomes" id="UP001152795">
    <property type="component" value="Unassembled WGS sequence"/>
</dbReference>
<dbReference type="Pfam" id="PF02816">
    <property type="entry name" value="Alpha_kinase"/>
    <property type="match status" value="1"/>
</dbReference>
<organism evidence="7 8">
    <name type="scientific">Paramuricea clavata</name>
    <name type="common">Red gorgonian</name>
    <name type="synonym">Violescent sea-whip</name>
    <dbReference type="NCBI Taxonomy" id="317549"/>
    <lineage>
        <taxon>Eukaryota</taxon>
        <taxon>Metazoa</taxon>
        <taxon>Cnidaria</taxon>
        <taxon>Anthozoa</taxon>
        <taxon>Octocorallia</taxon>
        <taxon>Malacalcyonacea</taxon>
        <taxon>Plexauridae</taxon>
        <taxon>Paramuricea</taxon>
    </lineage>
</organism>
<reference evidence="7" key="1">
    <citation type="submission" date="2020-04" db="EMBL/GenBank/DDBJ databases">
        <authorList>
            <person name="Alioto T."/>
            <person name="Alioto T."/>
            <person name="Gomez Garrido J."/>
        </authorList>
    </citation>
    <scope>NUCLEOTIDE SEQUENCE</scope>
    <source>
        <strain evidence="7">A484AB</strain>
    </source>
</reference>